<dbReference type="PANTHER" id="PTHR13238">
    <property type="entry name" value="PROTEIN C21ORF59"/>
    <property type="match status" value="1"/>
</dbReference>
<accession>A0A9K3D032</accession>
<name>A0A9K3D032_9EUKA</name>
<organism evidence="4 5">
    <name type="scientific">Kipferlia bialata</name>
    <dbReference type="NCBI Taxonomy" id="797122"/>
    <lineage>
        <taxon>Eukaryota</taxon>
        <taxon>Metamonada</taxon>
        <taxon>Carpediemonas-like organisms</taxon>
        <taxon>Kipferlia</taxon>
    </lineage>
</organism>
<evidence type="ECO:0000256" key="1">
    <source>
        <dbReference type="ARBA" id="ARBA00009619"/>
    </source>
</evidence>
<dbReference type="Pfam" id="PF11069">
    <property type="entry name" value="CFAP298"/>
    <property type="match status" value="1"/>
</dbReference>
<dbReference type="GO" id="GO:0003352">
    <property type="term" value="P:regulation of cilium movement"/>
    <property type="evidence" value="ECO:0007669"/>
    <property type="project" value="InterPro"/>
</dbReference>
<keyword evidence="5" id="KW-1185">Reference proteome</keyword>
<proteinExistence type="inferred from homology"/>
<reference evidence="4" key="1">
    <citation type="submission" date="2016-10" db="EMBL/GenBank/DDBJ databases">
        <authorList>
            <person name="Tanifuji G."/>
            <person name="Kume K."/>
            <person name="Nakayama T."/>
            <person name="Takabayashi S."/>
            <person name="Hashimoto T."/>
        </authorList>
    </citation>
    <scope>NUCLEOTIDE SEQUENCE</scope>
    <source>
        <strain evidence="4">NY0173</strain>
    </source>
</reference>
<dbReference type="Proteomes" id="UP000265618">
    <property type="component" value="Unassembled WGS sequence"/>
</dbReference>
<gene>
    <name evidence="3" type="ORF">KIPB_003916</name>
    <name evidence="4" type="ORF">KIPB_006344</name>
</gene>
<evidence type="ECO:0000313" key="5">
    <source>
        <dbReference type="Proteomes" id="UP000265618"/>
    </source>
</evidence>
<feature type="region of interest" description="Disordered" evidence="2">
    <location>
        <begin position="57"/>
        <end position="96"/>
    </location>
</feature>
<dbReference type="OrthoDB" id="276065at2759"/>
<dbReference type="PANTHER" id="PTHR13238:SF0">
    <property type="entry name" value="CILIA- AND FLAGELLA-ASSOCIATED PROTEIN 298"/>
    <property type="match status" value="1"/>
</dbReference>
<protein>
    <submittedName>
        <fullName evidence="4">Uncharacterized protein</fullName>
    </submittedName>
</protein>
<reference evidence="4 5" key="2">
    <citation type="journal article" date="2018" name="PLoS ONE">
        <title>The draft genome of Kipferlia bialata reveals reductive genome evolution in fornicate parasites.</title>
        <authorList>
            <person name="Tanifuji G."/>
            <person name="Takabayashi S."/>
            <person name="Kume K."/>
            <person name="Takagi M."/>
            <person name="Nakayama T."/>
            <person name="Kamikawa R."/>
            <person name="Inagaki Y."/>
            <person name="Hashimoto T."/>
        </authorList>
    </citation>
    <scope>NUCLEOTIDE SEQUENCE [LARGE SCALE GENOMIC DNA]</scope>
    <source>
        <strain evidence="4">NY0173</strain>
    </source>
</reference>
<comment type="similarity">
    <text evidence="1">Belongs to the CFAP298 family.</text>
</comment>
<dbReference type="EMBL" id="BDIP01001620">
    <property type="protein sequence ID" value="GIQ84784.1"/>
    <property type="molecule type" value="Genomic_DNA"/>
</dbReference>
<evidence type="ECO:0000256" key="2">
    <source>
        <dbReference type="SAM" id="MobiDB-lite"/>
    </source>
</evidence>
<evidence type="ECO:0000313" key="3">
    <source>
        <dbReference type="EMBL" id="GIQ82727.1"/>
    </source>
</evidence>
<comment type="caution">
    <text evidence="4">The sequence shown here is derived from an EMBL/GenBank/DDBJ whole genome shotgun (WGS) entry which is preliminary data.</text>
</comment>
<dbReference type="InterPro" id="IPR021298">
    <property type="entry name" value="CFAP298"/>
</dbReference>
<feature type="compositionally biased region" description="Acidic residues" evidence="2">
    <location>
        <begin position="70"/>
        <end position="83"/>
    </location>
</feature>
<sequence>MVLFRFKTSADKRIEYLYETTTETEVSAATEECLKMNNQMILIHALADSIKDLAAHGPMRTPEERGLGEDSSEDDLDDVDDETRGDSASGLGPQVDEYKQRVGYAPDAPMKEVLTKACTEAKAAISKDRASQYTPIPPSEVDHALDTLKGATMIAYPGGLPEYDTTAMLLEQRGEYERGEVQEKGVFLLSTGHLWFAGKPLDRSTKLKERLGRNEKTTIVVAPSRSATQAPVRENEAGGYNRDAMEWAWRREQSLKQAEQGASDDASYLEREWADPSGLQRTLQGASKFRFR</sequence>
<dbReference type="EMBL" id="BDIP01000793">
    <property type="protein sequence ID" value="GIQ82727.1"/>
    <property type="molecule type" value="Genomic_DNA"/>
</dbReference>
<dbReference type="AlphaFoldDB" id="A0A9K3D032"/>
<evidence type="ECO:0000313" key="4">
    <source>
        <dbReference type="EMBL" id="GIQ84784.1"/>
    </source>
</evidence>